<reference evidence="2" key="2">
    <citation type="submission" date="2013-05" db="EMBL/GenBank/DDBJ databases">
        <authorList>
            <person name="Carter J.-M."/>
            <person name="Baker S.C."/>
            <person name="Pink R."/>
            <person name="Carter D.R.F."/>
            <person name="Collins A."/>
            <person name="Tomlin J."/>
            <person name="Gibbs M."/>
            <person name="Breuker C.J."/>
        </authorList>
    </citation>
    <scope>NUCLEOTIDE SEQUENCE</scope>
    <source>
        <tissue evidence="2">Ovary</tissue>
    </source>
</reference>
<name>S4PE08_9NEOP</name>
<keyword evidence="1" id="KW-0472">Membrane</keyword>
<accession>S4PE08</accession>
<keyword evidence="1" id="KW-1133">Transmembrane helix</keyword>
<feature type="non-terminal residue" evidence="2">
    <location>
        <position position="87"/>
    </location>
</feature>
<evidence type="ECO:0000313" key="2">
    <source>
        <dbReference type="EMBL" id="JAA85280.1"/>
    </source>
</evidence>
<evidence type="ECO:0000256" key="1">
    <source>
        <dbReference type="SAM" id="Phobius"/>
    </source>
</evidence>
<sequence>MHRFEFRSTLNIATSKGLTSFRAFRFTALLFSIIWGELFWNTNNSLEGALRFTFWFLPIFQVSLGSTDFSIGVLKLMPSYISLRAFA</sequence>
<feature type="transmembrane region" description="Helical" evidence="1">
    <location>
        <begin position="21"/>
        <end position="40"/>
    </location>
</feature>
<organism evidence="2">
    <name type="scientific">Pararge aegeria</name>
    <name type="common">speckled wood butterfly</name>
    <dbReference type="NCBI Taxonomy" id="116150"/>
    <lineage>
        <taxon>Eukaryota</taxon>
        <taxon>Metazoa</taxon>
        <taxon>Ecdysozoa</taxon>
        <taxon>Arthropoda</taxon>
        <taxon>Hexapoda</taxon>
        <taxon>Insecta</taxon>
        <taxon>Pterygota</taxon>
        <taxon>Neoptera</taxon>
        <taxon>Endopterygota</taxon>
        <taxon>Lepidoptera</taxon>
        <taxon>Glossata</taxon>
        <taxon>Ditrysia</taxon>
        <taxon>Papilionoidea</taxon>
        <taxon>Nymphalidae</taxon>
        <taxon>Satyrinae</taxon>
        <taxon>Satyrini</taxon>
        <taxon>Parargina</taxon>
        <taxon>Pararge</taxon>
    </lineage>
</organism>
<dbReference type="EMBL" id="GAIX01007280">
    <property type="protein sequence ID" value="JAA85280.1"/>
    <property type="molecule type" value="Transcribed_RNA"/>
</dbReference>
<protein>
    <submittedName>
        <fullName evidence="2">Uncharacterized protein</fullName>
    </submittedName>
</protein>
<keyword evidence="1" id="KW-0812">Transmembrane</keyword>
<feature type="transmembrane region" description="Helical" evidence="1">
    <location>
        <begin position="52"/>
        <end position="74"/>
    </location>
</feature>
<dbReference type="AlphaFoldDB" id="S4PE08"/>
<reference evidence="2" key="1">
    <citation type="journal article" date="2013" name="BMC Genomics">
        <title>Unscrambling butterfly oogenesis.</title>
        <authorList>
            <person name="Carter J.M."/>
            <person name="Baker S.C."/>
            <person name="Pink R."/>
            <person name="Carter D.R."/>
            <person name="Collins A."/>
            <person name="Tomlin J."/>
            <person name="Gibbs M."/>
            <person name="Breuker C.J."/>
        </authorList>
    </citation>
    <scope>NUCLEOTIDE SEQUENCE</scope>
    <source>
        <tissue evidence="2">Ovary</tissue>
    </source>
</reference>
<proteinExistence type="predicted"/>